<accession>A0AA38HWZ6</accession>
<evidence type="ECO:0000313" key="1">
    <source>
        <dbReference type="EMBL" id="KAJ3645790.1"/>
    </source>
</evidence>
<dbReference type="AlphaFoldDB" id="A0AA38HWZ6"/>
<gene>
    <name evidence="1" type="ORF">Zmor_023422</name>
</gene>
<comment type="caution">
    <text evidence="1">The sequence shown here is derived from an EMBL/GenBank/DDBJ whole genome shotgun (WGS) entry which is preliminary data.</text>
</comment>
<evidence type="ECO:0000313" key="2">
    <source>
        <dbReference type="Proteomes" id="UP001168821"/>
    </source>
</evidence>
<reference evidence="1" key="1">
    <citation type="journal article" date="2023" name="G3 (Bethesda)">
        <title>Whole genome assemblies of Zophobas morio and Tenebrio molitor.</title>
        <authorList>
            <person name="Kaur S."/>
            <person name="Stinson S.A."/>
            <person name="diCenzo G.C."/>
        </authorList>
    </citation>
    <scope>NUCLEOTIDE SEQUENCE</scope>
    <source>
        <strain evidence="1">QUZm001</strain>
    </source>
</reference>
<name>A0AA38HWZ6_9CUCU</name>
<keyword evidence="2" id="KW-1185">Reference proteome</keyword>
<sequence>MRHYAGTPTHLNLACIRAISSTLRVALPRSPSGLTGLHCLGPLHRIGIQGCTIGGTLCRMAEGFTSVVLLEVRYTASPTFSLGLYCWRSPVLYIPLPPSLTRLPLFSGTDGLLYYLYYY</sequence>
<dbReference type="Proteomes" id="UP001168821">
    <property type="component" value="Unassembled WGS sequence"/>
</dbReference>
<protein>
    <submittedName>
        <fullName evidence="1">Uncharacterized protein</fullName>
    </submittedName>
</protein>
<organism evidence="1 2">
    <name type="scientific">Zophobas morio</name>
    <dbReference type="NCBI Taxonomy" id="2755281"/>
    <lineage>
        <taxon>Eukaryota</taxon>
        <taxon>Metazoa</taxon>
        <taxon>Ecdysozoa</taxon>
        <taxon>Arthropoda</taxon>
        <taxon>Hexapoda</taxon>
        <taxon>Insecta</taxon>
        <taxon>Pterygota</taxon>
        <taxon>Neoptera</taxon>
        <taxon>Endopterygota</taxon>
        <taxon>Coleoptera</taxon>
        <taxon>Polyphaga</taxon>
        <taxon>Cucujiformia</taxon>
        <taxon>Tenebrionidae</taxon>
        <taxon>Zophobas</taxon>
    </lineage>
</organism>
<dbReference type="EMBL" id="JALNTZ010000007">
    <property type="protein sequence ID" value="KAJ3645790.1"/>
    <property type="molecule type" value="Genomic_DNA"/>
</dbReference>
<proteinExistence type="predicted"/>